<evidence type="ECO:0000256" key="2">
    <source>
        <dbReference type="SAM" id="SignalP"/>
    </source>
</evidence>
<keyword evidence="2" id="KW-0732">Signal</keyword>
<dbReference type="GO" id="GO:0005507">
    <property type="term" value="F:copper ion binding"/>
    <property type="evidence" value="ECO:0007669"/>
    <property type="project" value="InterPro"/>
</dbReference>
<dbReference type="CDD" id="cd13891">
    <property type="entry name" value="CuRO_3_CotA_like"/>
    <property type="match status" value="1"/>
</dbReference>
<feature type="region of interest" description="Disordered" evidence="1">
    <location>
        <begin position="374"/>
        <end position="394"/>
    </location>
</feature>
<reference evidence="6" key="2">
    <citation type="journal article" date="2024" name="Environ. Microbiol.">
        <title>Genome analysis and description of Tunturibacter gen. nov. expands the diversity of Terriglobia in tundra soils.</title>
        <authorList>
            <person name="Messyasz A."/>
            <person name="Mannisto M.K."/>
            <person name="Kerkhof L.J."/>
            <person name="Haggblom M.M."/>
        </authorList>
    </citation>
    <scope>NUCLEOTIDE SEQUENCE</scope>
    <source>
        <strain evidence="6">M8UP23</strain>
    </source>
</reference>
<dbReference type="PANTHER" id="PTHR48267">
    <property type="entry name" value="CUPREDOXIN SUPERFAMILY PROTEIN"/>
    <property type="match status" value="1"/>
</dbReference>
<dbReference type="CDD" id="cd13844">
    <property type="entry name" value="CuRO_1_BOD_CotA_like"/>
    <property type="match status" value="1"/>
</dbReference>
<dbReference type="SUPFAM" id="SSF49503">
    <property type="entry name" value="Cupredoxins"/>
    <property type="match status" value="3"/>
</dbReference>
<dbReference type="GO" id="GO:0016491">
    <property type="term" value="F:oxidoreductase activity"/>
    <property type="evidence" value="ECO:0007669"/>
    <property type="project" value="InterPro"/>
</dbReference>
<gene>
    <name evidence="6" type="ORF">RBB75_06975</name>
</gene>
<dbReference type="PANTHER" id="PTHR48267:SF1">
    <property type="entry name" value="BILIRUBIN OXIDASE"/>
    <property type="match status" value="1"/>
</dbReference>
<evidence type="ECO:0000313" key="6">
    <source>
        <dbReference type="EMBL" id="XCB28056.1"/>
    </source>
</evidence>
<dbReference type="InterPro" id="IPR011706">
    <property type="entry name" value="Cu-oxidase_C"/>
</dbReference>
<evidence type="ECO:0000256" key="1">
    <source>
        <dbReference type="SAM" id="MobiDB-lite"/>
    </source>
</evidence>
<dbReference type="RefSeq" id="WP_353069996.1">
    <property type="nucleotide sequence ID" value="NZ_CP132932.1"/>
</dbReference>
<evidence type="ECO:0000259" key="4">
    <source>
        <dbReference type="Pfam" id="PF07731"/>
    </source>
</evidence>
<feature type="signal peptide" evidence="2">
    <location>
        <begin position="1"/>
        <end position="26"/>
    </location>
</feature>
<accession>A0AAU7ZHB6</accession>
<feature type="domain" description="Plastocyanin-like" evidence="4">
    <location>
        <begin position="432"/>
        <end position="557"/>
    </location>
</feature>
<proteinExistence type="predicted"/>
<feature type="chain" id="PRO_5043650070" evidence="2">
    <location>
        <begin position="27"/>
        <end position="559"/>
    </location>
</feature>
<dbReference type="Pfam" id="PF07731">
    <property type="entry name" value="Cu-oxidase_2"/>
    <property type="match status" value="1"/>
</dbReference>
<dbReference type="EMBL" id="CP132932">
    <property type="protein sequence ID" value="XCB28056.1"/>
    <property type="molecule type" value="Genomic_DNA"/>
</dbReference>
<protein>
    <submittedName>
        <fullName evidence="6">Multicopper oxidase</fullName>
    </submittedName>
</protein>
<dbReference type="KEGG" id="temp:RBB75_06975"/>
<dbReference type="Pfam" id="PF00394">
    <property type="entry name" value="Cu-oxidase"/>
    <property type="match status" value="1"/>
</dbReference>
<dbReference type="Gene3D" id="2.60.40.420">
    <property type="entry name" value="Cupredoxins - blue copper proteins"/>
    <property type="match status" value="3"/>
</dbReference>
<reference evidence="6" key="1">
    <citation type="submission" date="2023-08" db="EMBL/GenBank/DDBJ databases">
        <authorList>
            <person name="Messyasz A."/>
            <person name="Mannisto M.K."/>
            <person name="Kerkhof L.J."/>
            <person name="Haggblom M."/>
        </authorList>
    </citation>
    <scope>NUCLEOTIDE SEQUENCE</scope>
    <source>
        <strain evidence="6">M8UP23</strain>
    </source>
</reference>
<dbReference type="PROSITE" id="PS51318">
    <property type="entry name" value="TAT"/>
    <property type="match status" value="1"/>
</dbReference>
<feature type="compositionally biased region" description="Polar residues" evidence="1">
    <location>
        <begin position="374"/>
        <end position="393"/>
    </location>
</feature>
<dbReference type="InterPro" id="IPR001117">
    <property type="entry name" value="Cu-oxidase_2nd"/>
</dbReference>
<dbReference type="CDD" id="cd13868">
    <property type="entry name" value="CuRO_2_CotA_like"/>
    <property type="match status" value="1"/>
</dbReference>
<name>A0AAU7ZHB6_9BACT</name>
<dbReference type="InterPro" id="IPR008972">
    <property type="entry name" value="Cupredoxin"/>
</dbReference>
<dbReference type="Pfam" id="PF07732">
    <property type="entry name" value="Cu-oxidase_3"/>
    <property type="match status" value="1"/>
</dbReference>
<dbReference type="AlphaFoldDB" id="A0AAU7ZHB6"/>
<feature type="domain" description="Plastocyanin-like" evidence="3">
    <location>
        <begin position="285"/>
        <end position="361"/>
    </location>
</feature>
<organism evidence="6">
    <name type="scientific">Tunturiibacter empetritectus</name>
    <dbReference type="NCBI Taxonomy" id="3069691"/>
    <lineage>
        <taxon>Bacteria</taxon>
        <taxon>Pseudomonadati</taxon>
        <taxon>Acidobacteriota</taxon>
        <taxon>Terriglobia</taxon>
        <taxon>Terriglobales</taxon>
        <taxon>Acidobacteriaceae</taxon>
        <taxon>Tunturiibacter</taxon>
    </lineage>
</organism>
<dbReference type="InterPro" id="IPR045087">
    <property type="entry name" value="Cu-oxidase_fam"/>
</dbReference>
<feature type="domain" description="Plastocyanin-like" evidence="5">
    <location>
        <begin position="159"/>
        <end position="225"/>
    </location>
</feature>
<dbReference type="InterPro" id="IPR006311">
    <property type="entry name" value="TAT_signal"/>
</dbReference>
<evidence type="ECO:0000259" key="5">
    <source>
        <dbReference type="Pfam" id="PF07732"/>
    </source>
</evidence>
<sequence>MSPTRRTILQQLSALGTLASPPIAFASRLLQNHVVSADSGMSMAGMAPTQQSDKPAINGFSLTPFVDELPLPERARPISSLHPHKLRITMREIHAKAHRDIPPTRMWSYGDTALAPLIDIRAHRPLQVEWVNQLPKQHFLPIDHSLHGCGHDIPDVRACVHLHGGRTPSKDDGFPEDWFVPGTSRTCTYPLQQDAAALWYHDHAMGLNRLNTYAGLFGMVLLRDDAEDALNLPSGKYEIPLQIYDRQFTTDGQLFYPDSGDPEHPWVPEFGGSCILLNGKMRPYLEVEPRLYRFRLLNTANSSFFNLSLTNRQPFHQIGSDQGLLPAPVKMSNLLIAPAERADLLIDFSQAPGQYIHLVNGAVQILEFRVAPTTSQDAAPSQSSRTPRTSNGIATAASIPSALRTLDPIAESAATTTRTITLNEYLDKIGNSMLMLLNNKHWHEPVTETPRLNSTEIWEFVNLTEDTHPMHLHLVRFQVLDRRAFDVFKYRNNLGTRYLAAAVPPDPNETGWKDTVHCPAGAITRIIVHFDGYPGKYLYHCHILEHEANDMMRPFEVIA</sequence>
<dbReference type="InterPro" id="IPR011707">
    <property type="entry name" value="Cu-oxidase-like_N"/>
</dbReference>
<evidence type="ECO:0000259" key="3">
    <source>
        <dbReference type="Pfam" id="PF00394"/>
    </source>
</evidence>